<dbReference type="Proteomes" id="UP001153954">
    <property type="component" value="Unassembled WGS sequence"/>
</dbReference>
<dbReference type="InterPro" id="IPR004107">
    <property type="entry name" value="Integrase_SAM-like_N"/>
</dbReference>
<protein>
    <recommendedName>
        <fullName evidence="1">Bis(5'-nucleosyl)-tetraphosphatase [asymmetrical]</fullName>
    </recommendedName>
    <alternativeName>
        <fullName evidence="5">Diadenosine 5',5'''-P1,P4-tetraphosphate asymmetrical hydrolase</fullName>
    </alternativeName>
</protein>
<dbReference type="Pfam" id="PF00293">
    <property type="entry name" value="NUDIX"/>
    <property type="match status" value="1"/>
</dbReference>
<feature type="compositionally biased region" description="Basic and acidic residues" evidence="6">
    <location>
        <begin position="73"/>
        <end position="85"/>
    </location>
</feature>
<dbReference type="PANTHER" id="PTHR35617:SF3">
    <property type="entry name" value="CORE-BINDING (CB) DOMAIN-CONTAINING PROTEIN"/>
    <property type="match status" value="1"/>
</dbReference>
<dbReference type="InterPro" id="IPR003565">
    <property type="entry name" value="Tetra_PHTase"/>
</dbReference>
<evidence type="ECO:0000256" key="5">
    <source>
        <dbReference type="ARBA" id="ARBA00032644"/>
    </source>
</evidence>
<feature type="domain" description="Nudix hydrolase" evidence="7">
    <location>
        <begin position="635"/>
        <end position="845"/>
    </location>
</feature>
<gene>
    <name evidence="8" type="ORF">EEDITHA_LOCUS5794</name>
</gene>
<dbReference type="InterPro" id="IPR010998">
    <property type="entry name" value="Integrase_recombinase_N"/>
</dbReference>
<dbReference type="PROSITE" id="PS51462">
    <property type="entry name" value="NUDIX"/>
    <property type="match status" value="1"/>
</dbReference>
<keyword evidence="2" id="KW-0547">Nucleotide-binding</keyword>
<reference evidence="8" key="1">
    <citation type="submission" date="2022-03" db="EMBL/GenBank/DDBJ databases">
        <authorList>
            <person name="Tunstrom K."/>
        </authorList>
    </citation>
    <scope>NUCLEOTIDE SEQUENCE</scope>
</reference>
<accession>A0AAU9TRY4</accession>
<name>A0AAU9TRY4_EUPED</name>
<proteinExistence type="predicted"/>
<dbReference type="GO" id="GO:0006310">
    <property type="term" value="P:DNA recombination"/>
    <property type="evidence" value="ECO:0007669"/>
    <property type="project" value="UniProtKB-KW"/>
</dbReference>
<feature type="compositionally biased region" description="Low complexity" evidence="6">
    <location>
        <begin position="124"/>
        <end position="145"/>
    </location>
</feature>
<evidence type="ECO:0000256" key="6">
    <source>
        <dbReference type="SAM" id="MobiDB-lite"/>
    </source>
</evidence>
<keyword evidence="9" id="KW-1185">Reference proteome</keyword>
<sequence>MLGRGDPACQGMSCTSLPRRLPFGQPRPIQVMSSGLGGREALGKSGLDSQLPEIDLNSDTRPRIPWHPLANCKEQDDITGKEDTHSQSNHSSIIKKRPDHASRIAKPTGTGQLRQLCHTPRQVTLSESTSLSSTFQQETTTTEETNPLRGVSRDEVVARRHTSLFGNTQKAGYSFPSDGRFGSGLGCSSKWASNVGNLVSSTTGMAQQQERAICSNGSDQSKRRCAKQIPCTRPIGQSNLNCIYSERGRNEIVDTTRVDIQTINPNRPVQDNSIGTLPAREVQHNSRQIVTRERGCGMASIAPSNWRSLQEMGSTRNRSLCFPTKCRSKKLRFNRLQRSISKLYRCLQQTLAIPTSVGIPPTEPITQSFVTSKPRDRDVFGSGTGVASSFLAARSEVQSVRSPTRNTESIENNDRYDNITTTATSTSINLESLENWGWGSQIKEWSTQERELLKNSWRQSTLATYLPAIKRWLKWCNNSQVNPKSPNPTDIAKFLIFLFLNENLSYSTILVHKSAILTFCGPYVEQQAFTSFIIKHTLKAIGVGKPKLVRPLITWDPRIVLEWLSANSPKETLFEISRRTATVLLLVSGRRVHDLTLLRISKGNYLDDGQNIYLIPAFGSKTDRHDYRQSAWKLSKHPDKNICPVSLVRCLIEITKQRRSDLRDLDNLFITICNKVKSASRTVIGNWVRTVLKDSGIDATPGSCRSAVASLGWLDNQPLDDILARGNWKSSTTFFNHYCKIIEVSKNDRHVDPGESDWVTALRETKEEAGLSENDLEIYKNISHTLNYEVKGKPKAVVYWLAKIKDPNQKVTLSDEHQDLKWLPLKEAQEISGFEDMKKLLAEFHEKALKIV</sequence>
<keyword evidence="4" id="KW-0233">DNA recombination</keyword>
<dbReference type="GO" id="GO:0015074">
    <property type="term" value="P:DNA integration"/>
    <property type="evidence" value="ECO:0007669"/>
    <property type="project" value="InterPro"/>
</dbReference>
<evidence type="ECO:0000259" key="7">
    <source>
        <dbReference type="PROSITE" id="PS51462"/>
    </source>
</evidence>
<dbReference type="InterPro" id="IPR013762">
    <property type="entry name" value="Integrase-like_cat_sf"/>
</dbReference>
<dbReference type="SUPFAM" id="SSF56349">
    <property type="entry name" value="DNA breaking-rejoining enzymes"/>
    <property type="match status" value="1"/>
</dbReference>
<evidence type="ECO:0000313" key="8">
    <source>
        <dbReference type="EMBL" id="CAH2089773.1"/>
    </source>
</evidence>
<evidence type="ECO:0000313" key="9">
    <source>
        <dbReference type="Proteomes" id="UP001153954"/>
    </source>
</evidence>
<dbReference type="InterPro" id="IPR011010">
    <property type="entry name" value="DNA_brk_join_enz"/>
</dbReference>
<dbReference type="AlphaFoldDB" id="A0AAU9TRY4"/>
<dbReference type="Gene3D" id="1.10.443.10">
    <property type="entry name" value="Intergrase catalytic core"/>
    <property type="match status" value="1"/>
</dbReference>
<feature type="region of interest" description="Disordered" evidence="6">
    <location>
        <begin position="1"/>
        <end position="153"/>
    </location>
</feature>
<dbReference type="GO" id="GO:0000166">
    <property type="term" value="F:nucleotide binding"/>
    <property type="evidence" value="ECO:0007669"/>
    <property type="project" value="UniProtKB-KW"/>
</dbReference>
<organism evidence="8 9">
    <name type="scientific">Euphydryas editha</name>
    <name type="common">Edith's checkerspot</name>
    <dbReference type="NCBI Taxonomy" id="104508"/>
    <lineage>
        <taxon>Eukaryota</taxon>
        <taxon>Metazoa</taxon>
        <taxon>Ecdysozoa</taxon>
        <taxon>Arthropoda</taxon>
        <taxon>Hexapoda</taxon>
        <taxon>Insecta</taxon>
        <taxon>Pterygota</taxon>
        <taxon>Neoptera</taxon>
        <taxon>Endopterygota</taxon>
        <taxon>Lepidoptera</taxon>
        <taxon>Glossata</taxon>
        <taxon>Ditrysia</taxon>
        <taxon>Papilionoidea</taxon>
        <taxon>Nymphalidae</taxon>
        <taxon>Nymphalinae</taxon>
        <taxon>Euphydryas</taxon>
    </lineage>
</organism>
<dbReference type="PRINTS" id="PR01405">
    <property type="entry name" value="TETRPHPHTASE"/>
</dbReference>
<dbReference type="SUPFAM" id="SSF55811">
    <property type="entry name" value="Nudix"/>
    <property type="match status" value="1"/>
</dbReference>
<evidence type="ECO:0000256" key="3">
    <source>
        <dbReference type="ARBA" id="ARBA00023125"/>
    </source>
</evidence>
<dbReference type="GO" id="GO:0003677">
    <property type="term" value="F:DNA binding"/>
    <property type="evidence" value="ECO:0007669"/>
    <property type="project" value="UniProtKB-KW"/>
</dbReference>
<comment type="caution">
    <text evidence="8">The sequence shown here is derived from an EMBL/GenBank/DDBJ whole genome shotgun (WGS) entry which is preliminary data.</text>
</comment>
<dbReference type="GO" id="GO:0008796">
    <property type="term" value="F:bis(5'-nucleosyl)-tetraphosphatase activity"/>
    <property type="evidence" value="ECO:0007669"/>
    <property type="project" value="InterPro"/>
</dbReference>
<dbReference type="PANTHER" id="PTHR35617">
    <property type="entry name" value="PHAGE_INTEGRASE DOMAIN-CONTAINING PROTEIN"/>
    <property type="match status" value="1"/>
</dbReference>
<dbReference type="InterPro" id="IPR015797">
    <property type="entry name" value="NUDIX_hydrolase-like_dom_sf"/>
</dbReference>
<evidence type="ECO:0000256" key="4">
    <source>
        <dbReference type="ARBA" id="ARBA00023172"/>
    </source>
</evidence>
<dbReference type="Gene3D" id="1.10.150.130">
    <property type="match status" value="1"/>
</dbReference>
<evidence type="ECO:0000256" key="1">
    <source>
        <dbReference type="ARBA" id="ARBA00018911"/>
    </source>
</evidence>
<dbReference type="CDD" id="cd03428">
    <property type="entry name" value="NUDIX_Ap4A_Nudt2"/>
    <property type="match status" value="1"/>
</dbReference>
<dbReference type="Pfam" id="PF13495">
    <property type="entry name" value="Phage_int_SAM_4"/>
    <property type="match status" value="1"/>
</dbReference>
<dbReference type="EMBL" id="CAKOGL010000008">
    <property type="protein sequence ID" value="CAH2089773.1"/>
    <property type="molecule type" value="Genomic_DNA"/>
</dbReference>
<evidence type="ECO:0000256" key="2">
    <source>
        <dbReference type="ARBA" id="ARBA00022741"/>
    </source>
</evidence>
<keyword evidence="3" id="KW-0238">DNA-binding</keyword>
<dbReference type="Gene3D" id="3.90.79.10">
    <property type="entry name" value="Nucleoside Triphosphate Pyrophosphohydrolase"/>
    <property type="match status" value="1"/>
</dbReference>
<dbReference type="InterPro" id="IPR000086">
    <property type="entry name" value="NUDIX_hydrolase_dom"/>
</dbReference>